<protein>
    <submittedName>
        <fullName evidence="2">Uncharacterized protein</fullName>
    </submittedName>
</protein>
<keyword evidence="3" id="KW-1185">Reference proteome</keyword>
<accession>A0A0C9V389</accession>
<dbReference type="AlphaFoldDB" id="A0A0C9V389"/>
<feature type="region of interest" description="Disordered" evidence="1">
    <location>
        <begin position="246"/>
        <end position="272"/>
    </location>
</feature>
<gene>
    <name evidence="2" type="ORF">M422DRAFT_266404</name>
</gene>
<dbReference type="InterPro" id="IPR038765">
    <property type="entry name" value="Papain-like_cys_pep_sf"/>
</dbReference>
<sequence>MPCPTWITSDNLPQKLEQRATLRIDPDAAMWDEMELGNIWVELWGEKFEAAPPYVCDSNVRLGIKKVLLLDRIAEERQRLALETQSHKQEIIQQLLAVYIAIGHVQNHAQDTVEKQFASSLCRQLELLVLERDSLEFDRESGLLWLSDFDTLLNFLQDGLPLNRLIESIASGSGRQSAIQSATGRSGGELPFPSATANHVATLPLQYARVGSSGRQSAAAAKILSANLTGNSSSQRNIRAIVFNLPDEDADGDNDSADGGNNELQDGDSEDEEDIQMGDAIVNAEQALLRGSASEEQPHFHLAQISHRATQGAWEDEREDDNPFWVWAITSVATAEGSFARALLPQANRLSNRDAIPAKDLTSLDRNRQIKASVLTSYLRWLQAYLDSHPVTQALPSSYRPKIWVVDTDLFHLPGDTLVRMLGKPNGERQMELLDMDAWTIPMWSSKCKTWVLGVIDLRRAVFWYIDSVPGHSQDKHAQYGEWTWDVLIRFYYCVTQFLGQQPINGGIRHMTVTVMVPRAAAGVDSRVWVAADVEAWLLGYKYAPTETDISRYRLRMRHHVFNLPEVPLLPPARQPRPLATTHTYEFAWELCGYLDIQQFSRDYHEEVGEWRWAAL</sequence>
<name>A0A0C9V389_SPHS4</name>
<proteinExistence type="predicted"/>
<organism evidence="2 3">
    <name type="scientific">Sphaerobolus stellatus (strain SS14)</name>
    <dbReference type="NCBI Taxonomy" id="990650"/>
    <lineage>
        <taxon>Eukaryota</taxon>
        <taxon>Fungi</taxon>
        <taxon>Dikarya</taxon>
        <taxon>Basidiomycota</taxon>
        <taxon>Agaricomycotina</taxon>
        <taxon>Agaricomycetes</taxon>
        <taxon>Phallomycetidae</taxon>
        <taxon>Geastrales</taxon>
        <taxon>Sphaerobolaceae</taxon>
        <taxon>Sphaerobolus</taxon>
    </lineage>
</organism>
<dbReference type="Proteomes" id="UP000054279">
    <property type="component" value="Unassembled WGS sequence"/>
</dbReference>
<reference evidence="2 3" key="1">
    <citation type="submission" date="2014-06" db="EMBL/GenBank/DDBJ databases">
        <title>Evolutionary Origins and Diversification of the Mycorrhizal Mutualists.</title>
        <authorList>
            <consortium name="DOE Joint Genome Institute"/>
            <consortium name="Mycorrhizal Genomics Consortium"/>
            <person name="Kohler A."/>
            <person name="Kuo A."/>
            <person name="Nagy L.G."/>
            <person name="Floudas D."/>
            <person name="Copeland A."/>
            <person name="Barry K.W."/>
            <person name="Cichocki N."/>
            <person name="Veneault-Fourrey C."/>
            <person name="LaButti K."/>
            <person name="Lindquist E.A."/>
            <person name="Lipzen A."/>
            <person name="Lundell T."/>
            <person name="Morin E."/>
            <person name="Murat C."/>
            <person name="Riley R."/>
            <person name="Ohm R."/>
            <person name="Sun H."/>
            <person name="Tunlid A."/>
            <person name="Henrissat B."/>
            <person name="Grigoriev I.V."/>
            <person name="Hibbett D.S."/>
            <person name="Martin F."/>
        </authorList>
    </citation>
    <scope>NUCLEOTIDE SEQUENCE [LARGE SCALE GENOMIC DNA]</scope>
    <source>
        <strain evidence="2 3">SS14</strain>
    </source>
</reference>
<feature type="compositionally biased region" description="Acidic residues" evidence="1">
    <location>
        <begin position="246"/>
        <end position="256"/>
    </location>
</feature>
<dbReference type="Gene3D" id="3.40.395.10">
    <property type="entry name" value="Adenoviral Proteinase, Chain A"/>
    <property type="match status" value="1"/>
</dbReference>
<evidence type="ECO:0000313" key="3">
    <source>
        <dbReference type="Proteomes" id="UP000054279"/>
    </source>
</evidence>
<evidence type="ECO:0000256" key="1">
    <source>
        <dbReference type="SAM" id="MobiDB-lite"/>
    </source>
</evidence>
<dbReference type="HOGENOM" id="CLU_443563_0_0_1"/>
<evidence type="ECO:0000313" key="2">
    <source>
        <dbReference type="EMBL" id="KIJ31906.1"/>
    </source>
</evidence>
<dbReference type="SUPFAM" id="SSF54001">
    <property type="entry name" value="Cysteine proteinases"/>
    <property type="match status" value="1"/>
</dbReference>
<dbReference type="EMBL" id="KN837235">
    <property type="protein sequence ID" value="KIJ31906.1"/>
    <property type="molecule type" value="Genomic_DNA"/>
</dbReference>